<accession>A0AAF0DPM9</accession>
<keyword evidence="5" id="KW-0539">Nucleus</keyword>
<comment type="similarity">
    <text evidence="3">Belongs to the UTP11 family.</text>
</comment>
<sequence length="300" mass="34092">MALRNYVQRRNHKERSQPEHRKRLGLLEKHKDYVERARAHHAKRDKLKRLREKAANKNEDEFYMGMIGTKTEGGVHVASRGNKALPNDVVALLKTQDAGYLRKQLVTERKRITALVEQLAPRVPGMRTEWLERKPEFVTTLRRANLLGDASASGSKPGKANTRVQGFGQKTVWVDDVDELKPTAKAHQKTKVPAEPPTAVEKTGERQLGILIRELATRQRRLDALTEASQKLDTVRSLMTTRGSHAVPKKVARELKEAVSKDGARITPHGLVVEPSRDDDEDTNATRTKKQYKWSNERKK</sequence>
<dbReference type="PANTHER" id="PTHR12838">
    <property type="entry name" value="U3 SMALL NUCLEOLAR RNA-ASSOCIATED PROTEIN 11"/>
    <property type="match status" value="1"/>
</dbReference>
<evidence type="ECO:0000256" key="6">
    <source>
        <dbReference type="SAM" id="MobiDB-lite"/>
    </source>
</evidence>
<dbReference type="GO" id="GO:0032040">
    <property type="term" value="C:small-subunit processome"/>
    <property type="evidence" value="ECO:0007669"/>
    <property type="project" value="InterPro"/>
</dbReference>
<dbReference type="AlphaFoldDB" id="A0AAF0DPM9"/>
<evidence type="ECO:0000256" key="4">
    <source>
        <dbReference type="ARBA" id="ARBA00022552"/>
    </source>
</evidence>
<comment type="subcellular location">
    <subcellularLocation>
        <location evidence="2">Nucleus</location>
        <location evidence="2">Nucleolus</location>
    </subcellularLocation>
</comment>
<feature type="region of interest" description="Disordered" evidence="6">
    <location>
        <begin position="258"/>
        <end position="300"/>
    </location>
</feature>
<dbReference type="GO" id="GO:0006364">
    <property type="term" value="P:rRNA processing"/>
    <property type="evidence" value="ECO:0007669"/>
    <property type="project" value="UniProtKB-KW"/>
</dbReference>
<evidence type="ECO:0000256" key="1">
    <source>
        <dbReference type="ARBA" id="ARBA00004099"/>
    </source>
</evidence>
<organism evidence="7 8">
    <name type="scientific">Malassezia brasiliensis</name>
    <dbReference type="NCBI Taxonomy" id="1821822"/>
    <lineage>
        <taxon>Eukaryota</taxon>
        <taxon>Fungi</taxon>
        <taxon>Dikarya</taxon>
        <taxon>Basidiomycota</taxon>
        <taxon>Ustilaginomycotina</taxon>
        <taxon>Malasseziomycetes</taxon>
        <taxon>Malasseziales</taxon>
        <taxon>Malasseziaceae</taxon>
        <taxon>Malassezia</taxon>
    </lineage>
</organism>
<dbReference type="InterPro" id="IPR007144">
    <property type="entry name" value="SSU_processome_Utp11"/>
</dbReference>
<protein>
    <recommendedName>
        <fullName evidence="9">U3 small nucleolar RNA-associated protein 11</fullName>
    </recommendedName>
</protein>
<gene>
    <name evidence="7" type="ORF">MBRA1_000332</name>
</gene>
<dbReference type="PANTHER" id="PTHR12838:SF0">
    <property type="entry name" value="U3 SMALL NUCLEOLAR RNA-ASSOCIATED PROTEIN 11-RELATED"/>
    <property type="match status" value="1"/>
</dbReference>
<keyword evidence="4" id="KW-0698">rRNA processing</keyword>
<evidence type="ECO:0008006" key="9">
    <source>
        <dbReference type="Google" id="ProtNLM"/>
    </source>
</evidence>
<evidence type="ECO:0000313" key="7">
    <source>
        <dbReference type="EMBL" id="WFC93710.1"/>
    </source>
</evidence>
<reference evidence="7" key="1">
    <citation type="submission" date="2023-03" db="EMBL/GenBank/DDBJ databases">
        <title>Mating type loci evolution in Malassezia.</title>
        <authorList>
            <person name="Coelho M.A."/>
        </authorList>
    </citation>
    <scope>NUCLEOTIDE SEQUENCE</scope>
    <source>
        <strain evidence="7">CBS 14135</strain>
    </source>
</reference>
<evidence type="ECO:0000313" key="8">
    <source>
        <dbReference type="Proteomes" id="UP001216638"/>
    </source>
</evidence>
<name>A0AAF0DPM9_9BASI</name>
<dbReference type="PIRSF" id="PIRSF015952">
    <property type="entry name" value="U3snoRNP11"/>
    <property type="match status" value="1"/>
</dbReference>
<dbReference type="EMBL" id="CP119951">
    <property type="protein sequence ID" value="WFC93710.1"/>
    <property type="molecule type" value="Genomic_DNA"/>
</dbReference>
<evidence type="ECO:0000256" key="3">
    <source>
        <dbReference type="ARBA" id="ARBA00008105"/>
    </source>
</evidence>
<dbReference type="Proteomes" id="UP001216638">
    <property type="component" value="Chromosome 1"/>
</dbReference>
<proteinExistence type="inferred from homology"/>
<feature type="region of interest" description="Disordered" evidence="6">
    <location>
        <begin position="1"/>
        <end position="22"/>
    </location>
</feature>
<dbReference type="Pfam" id="PF03998">
    <property type="entry name" value="Utp11"/>
    <property type="match status" value="1"/>
</dbReference>
<evidence type="ECO:0000256" key="2">
    <source>
        <dbReference type="ARBA" id="ARBA00004604"/>
    </source>
</evidence>
<comment type="function">
    <text evidence="1">Involved in nucleolar processing of pre-18S ribosomal RNA.</text>
</comment>
<evidence type="ECO:0000256" key="5">
    <source>
        <dbReference type="ARBA" id="ARBA00023242"/>
    </source>
</evidence>
<keyword evidence="8" id="KW-1185">Reference proteome</keyword>